<reference evidence="1 2" key="1">
    <citation type="submission" date="2020-04" db="EMBL/GenBank/DDBJ databases">
        <title>Arthrobacter sp. nov.</title>
        <authorList>
            <person name="Liu S."/>
        </authorList>
    </citation>
    <scope>NUCLEOTIDE SEQUENCE [LARGE SCALE GENOMIC DNA]</scope>
    <source>
        <strain evidence="1 2">E918</strain>
    </source>
</reference>
<accession>A0A7X6HI09</accession>
<name>A0A7X6HI09_9MICC</name>
<sequence length="188" mass="19517">MSKTPLEAAQAKRSATMANLDAARNNLQIQTNDAQASVAEVNRLKAAIAAGDASVAGQLVTAKGKADDLAAVIEPFRQAVAAAERAERPACLELVAETLKDDRGDLLTAAELAELEAETRATIDAAAAKLGEAILKHNAALAAGMAEVREAQKGLTPNVSVLVTESGYGSSFTRALFIDGQDYREASP</sequence>
<dbReference type="RefSeq" id="WP_168488408.1">
    <property type="nucleotide sequence ID" value="NZ_JAAZSQ010000021.1"/>
</dbReference>
<evidence type="ECO:0000313" key="2">
    <source>
        <dbReference type="Proteomes" id="UP000544090"/>
    </source>
</evidence>
<dbReference type="Proteomes" id="UP000544090">
    <property type="component" value="Unassembled WGS sequence"/>
</dbReference>
<comment type="caution">
    <text evidence="1">The sequence shown here is derived from an EMBL/GenBank/DDBJ whole genome shotgun (WGS) entry which is preliminary data.</text>
</comment>
<keyword evidence="2" id="KW-1185">Reference proteome</keyword>
<proteinExistence type="predicted"/>
<protein>
    <submittedName>
        <fullName evidence="1">Uncharacterized protein</fullName>
    </submittedName>
</protein>
<dbReference type="AlphaFoldDB" id="A0A7X6HI09"/>
<organism evidence="1 2">
    <name type="scientific">Arthrobacter mobilis</name>
    <dbReference type="NCBI Taxonomy" id="2724944"/>
    <lineage>
        <taxon>Bacteria</taxon>
        <taxon>Bacillati</taxon>
        <taxon>Actinomycetota</taxon>
        <taxon>Actinomycetes</taxon>
        <taxon>Micrococcales</taxon>
        <taxon>Micrococcaceae</taxon>
        <taxon>Arthrobacter</taxon>
    </lineage>
</organism>
<dbReference type="EMBL" id="JAAZSQ010000021">
    <property type="protein sequence ID" value="NKX56267.1"/>
    <property type="molecule type" value="Genomic_DNA"/>
</dbReference>
<gene>
    <name evidence="1" type="ORF">HGG74_17380</name>
</gene>
<evidence type="ECO:0000313" key="1">
    <source>
        <dbReference type="EMBL" id="NKX56267.1"/>
    </source>
</evidence>